<evidence type="ECO:0000313" key="6">
    <source>
        <dbReference type="EMBL" id="MFD0788499.1"/>
    </source>
</evidence>
<evidence type="ECO:0000313" key="7">
    <source>
        <dbReference type="Proteomes" id="UP001597053"/>
    </source>
</evidence>
<protein>
    <submittedName>
        <fullName evidence="6">4Fe-4S dicluster domain-containing protein</fullName>
    </submittedName>
</protein>
<dbReference type="EMBL" id="JBHTHM010002839">
    <property type="protein sequence ID" value="MFD0788499.1"/>
    <property type="molecule type" value="Genomic_DNA"/>
</dbReference>
<feature type="domain" description="4Fe-4S ferredoxin-type" evidence="5">
    <location>
        <begin position="35"/>
        <end position="65"/>
    </location>
</feature>
<proteinExistence type="predicted"/>
<evidence type="ECO:0000256" key="3">
    <source>
        <dbReference type="ARBA" id="ARBA00023014"/>
    </source>
</evidence>
<dbReference type="PANTHER" id="PTHR32479">
    <property type="entry name" value="GLYCOLATE OXIDASE IRON-SULFUR SUBUNIT"/>
    <property type="match status" value="1"/>
</dbReference>
<feature type="region of interest" description="Disordered" evidence="4">
    <location>
        <begin position="1"/>
        <end position="36"/>
    </location>
</feature>
<sequence>MSDIPAQRGRPHGVPPDVLGPVAPAPGEPAFDDDRPPRRDLIDDCVHCGFCLPSCPTYVLWGEEMDSPRGRIHLMKQGLDGEPLTPSMVAHVDRCLGCMACVTACPSGVRYDRLIEDTRQQVERRHRRPRRERA</sequence>
<keyword evidence="7" id="KW-1185">Reference proteome</keyword>
<name>A0ABW3ACN2_9ACTN</name>
<keyword evidence="2" id="KW-0408">Iron</keyword>
<keyword evidence="1" id="KW-0479">Metal-binding</keyword>
<evidence type="ECO:0000256" key="4">
    <source>
        <dbReference type="SAM" id="MobiDB-lite"/>
    </source>
</evidence>
<dbReference type="PROSITE" id="PS00198">
    <property type="entry name" value="4FE4S_FER_1"/>
    <property type="match status" value="1"/>
</dbReference>
<dbReference type="InterPro" id="IPR017900">
    <property type="entry name" value="4Fe4S_Fe_S_CS"/>
</dbReference>
<feature type="non-terminal residue" evidence="6">
    <location>
        <position position="134"/>
    </location>
</feature>
<keyword evidence="3" id="KW-0411">Iron-sulfur</keyword>
<dbReference type="InterPro" id="IPR009051">
    <property type="entry name" value="Helical_ferredxn"/>
</dbReference>
<comment type="caution">
    <text evidence="6">The sequence shown here is derived from an EMBL/GenBank/DDBJ whole genome shotgun (WGS) entry which is preliminary data.</text>
</comment>
<evidence type="ECO:0000256" key="1">
    <source>
        <dbReference type="ARBA" id="ARBA00022723"/>
    </source>
</evidence>
<reference evidence="7" key="1">
    <citation type="journal article" date="2019" name="Int. J. Syst. Evol. Microbiol.">
        <title>The Global Catalogue of Microorganisms (GCM) 10K type strain sequencing project: providing services to taxonomists for standard genome sequencing and annotation.</title>
        <authorList>
            <consortium name="The Broad Institute Genomics Platform"/>
            <consortium name="The Broad Institute Genome Sequencing Center for Infectious Disease"/>
            <person name="Wu L."/>
            <person name="Ma J."/>
        </authorList>
    </citation>
    <scope>NUCLEOTIDE SEQUENCE [LARGE SCALE GENOMIC DNA]</scope>
    <source>
        <strain evidence="7">JCM 32148</strain>
    </source>
</reference>
<dbReference type="Proteomes" id="UP001597053">
    <property type="component" value="Unassembled WGS sequence"/>
</dbReference>
<dbReference type="InterPro" id="IPR017896">
    <property type="entry name" value="4Fe4S_Fe-S-bd"/>
</dbReference>
<dbReference type="PROSITE" id="PS51379">
    <property type="entry name" value="4FE4S_FER_2"/>
    <property type="match status" value="2"/>
</dbReference>
<evidence type="ECO:0000256" key="2">
    <source>
        <dbReference type="ARBA" id="ARBA00023004"/>
    </source>
</evidence>
<dbReference type="Gene3D" id="1.10.1060.10">
    <property type="entry name" value="Alpha-helical ferredoxin"/>
    <property type="match status" value="1"/>
</dbReference>
<evidence type="ECO:0000259" key="5">
    <source>
        <dbReference type="PROSITE" id="PS51379"/>
    </source>
</evidence>
<dbReference type="PANTHER" id="PTHR32479:SF17">
    <property type="entry name" value="GLYCOLATE OXIDASE IRON-SULFUR SUBUNIT"/>
    <property type="match status" value="1"/>
</dbReference>
<dbReference type="Pfam" id="PF13183">
    <property type="entry name" value="Fer4_8"/>
    <property type="match status" value="1"/>
</dbReference>
<accession>A0ABW3ACN2</accession>
<organism evidence="6 7">
    <name type="scientific">Micromonospora azadirachtae</name>
    <dbReference type="NCBI Taxonomy" id="1970735"/>
    <lineage>
        <taxon>Bacteria</taxon>
        <taxon>Bacillati</taxon>
        <taxon>Actinomycetota</taxon>
        <taxon>Actinomycetes</taxon>
        <taxon>Micromonosporales</taxon>
        <taxon>Micromonosporaceae</taxon>
        <taxon>Micromonospora</taxon>
    </lineage>
</organism>
<gene>
    <name evidence="6" type="ORF">ACFQZ8_31680</name>
</gene>
<dbReference type="SUPFAM" id="SSF46548">
    <property type="entry name" value="alpha-helical ferredoxin"/>
    <property type="match status" value="1"/>
</dbReference>
<feature type="domain" description="4Fe-4S ferredoxin-type" evidence="5">
    <location>
        <begin position="86"/>
        <end position="117"/>
    </location>
</feature>